<evidence type="ECO:0000313" key="3">
    <source>
        <dbReference type="EMBL" id="DBA04756.1"/>
    </source>
</evidence>
<accession>A0AAV2ZF51</accession>
<dbReference type="AlphaFoldDB" id="A0AAV2ZF51"/>
<keyword evidence="4" id="KW-1185">Reference proteome</keyword>
<dbReference type="Pfam" id="PF19263">
    <property type="entry name" value="DUF5906"/>
    <property type="match status" value="1"/>
</dbReference>
<dbReference type="InterPro" id="IPR045455">
    <property type="entry name" value="NrS-1_pol-like_helicase"/>
</dbReference>
<dbReference type="EMBL" id="DAKRPA010000005">
    <property type="protein sequence ID" value="DBA04756.1"/>
    <property type="molecule type" value="Genomic_DNA"/>
</dbReference>
<feature type="region of interest" description="Disordered" evidence="1">
    <location>
        <begin position="254"/>
        <end position="276"/>
    </location>
</feature>
<organism evidence="3 4">
    <name type="scientific">Lagenidium giganteum</name>
    <dbReference type="NCBI Taxonomy" id="4803"/>
    <lineage>
        <taxon>Eukaryota</taxon>
        <taxon>Sar</taxon>
        <taxon>Stramenopiles</taxon>
        <taxon>Oomycota</taxon>
        <taxon>Peronosporomycetes</taxon>
        <taxon>Pythiales</taxon>
        <taxon>Pythiaceae</taxon>
    </lineage>
</organism>
<dbReference type="Proteomes" id="UP001146120">
    <property type="component" value="Unassembled WGS sequence"/>
</dbReference>
<reference evidence="3" key="1">
    <citation type="submission" date="2022-11" db="EMBL/GenBank/DDBJ databases">
        <authorList>
            <person name="Morgan W.R."/>
            <person name="Tartar A."/>
        </authorList>
    </citation>
    <scope>NUCLEOTIDE SEQUENCE</scope>
    <source>
        <strain evidence="3">ARSEF 373</strain>
    </source>
</reference>
<name>A0AAV2ZF51_9STRA</name>
<gene>
    <name evidence="3" type="ORF">N0F65_004393</name>
</gene>
<reference evidence="3" key="2">
    <citation type="journal article" date="2023" name="Microbiol Resour">
        <title>Decontamination and Annotation of the Draft Genome Sequence of the Oomycete Lagenidium giganteum ARSEF 373.</title>
        <authorList>
            <person name="Morgan W.R."/>
            <person name="Tartar A."/>
        </authorList>
    </citation>
    <scope>NUCLEOTIDE SEQUENCE</scope>
    <source>
        <strain evidence="3">ARSEF 373</strain>
    </source>
</reference>
<feature type="domain" description="NrS-1 polymerase-like helicase" evidence="2">
    <location>
        <begin position="488"/>
        <end position="600"/>
    </location>
</feature>
<evidence type="ECO:0000256" key="1">
    <source>
        <dbReference type="SAM" id="MobiDB-lite"/>
    </source>
</evidence>
<evidence type="ECO:0000259" key="2">
    <source>
        <dbReference type="Pfam" id="PF19263"/>
    </source>
</evidence>
<proteinExistence type="predicted"/>
<dbReference type="Gene3D" id="3.40.50.300">
    <property type="entry name" value="P-loop containing nucleotide triphosphate hydrolases"/>
    <property type="match status" value="1"/>
</dbReference>
<protein>
    <recommendedName>
        <fullName evidence="2">NrS-1 polymerase-like helicase domain-containing protein</fullName>
    </recommendedName>
</protein>
<feature type="compositionally biased region" description="Basic and acidic residues" evidence="1">
    <location>
        <begin position="254"/>
        <end position="269"/>
    </location>
</feature>
<comment type="caution">
    <text evidence="3">The sequence shown here is derived from an EMBL/GenBank/DDBJ whole genome shotgun (WGS) entry which is preliminary data.</text>
</comment>
<sequence length="786" mass="90757">MPPQTNTTVATEVVHTPTTSAVKPVESSNSELEAVPVLDDSNIAPVIADSAVYKEEDTSDLELNNSDEEENAFFHENYIETGNYIQYDIKDKLKQLPLGINATFDALEEYFNLHNLDIGISIKPDQRAYEDGDRFCYYIQQGNKTLIHYYCKNKQMMMNIPKLIKECDVVKYCLQNEQYDKRLFDLCSLLPNTWFQNPTNPWMLAGFDYTSAVKDFMYHYNTGEPFLGLSETRMKQIAGGTDPTAYNQWKAKYEPTQAKEKKDKRGKKEEEEEKGELPPLFDCQNTETYLDVIKLKKSIVTMERLYNFIKDNIAYILQGGNGYYLTKNRDAFGEIDYEVIKDIKNFDMDFSINNAIELDDDGLIETDNTETDTGSIVQLPISKVIHHYRDDITFGKIDFMPYNAKTGACDAKLSKFDWNSNEVLNKFNGFVHKYDPNFIVDETKFKSFTTHIQEVWGSGREDILEYNMKLFAWYVQKPYQKTGACVVLEGEEGCGKNIIFEMLSSHVIGKRYCLETPKIKLLTGRFNKARENKILTILNEAANVKQSSHEDQDEMKDVITEPTAMIEPKGIDPYRVKDCNNLMIASNNSYSVKASNRMRRFVYLLCKSDRIGDIPHFKAILDEFNKSDGGIHLYHYLMSIDLEGFHPQDNAPMTKEKSDLQKSAIDKPIKWLIECVVNGTDKNIFSDRQLENTPKIPEFVSIRDMLKKYTEWMIEEAKDGSTYSEERFSKELSKFLGPNHRKSVEKIRLRGYDLSVNDLKEKIAKHTRRNDLFDDEAPKKSVEIVN</sequence>
<dbReference type="InterPro" id="IPR027417">
    <property type="entry name" value="P-loop_NTPase"/>
</dbReference>
<feature type="unsure residue" description="E or Q" evidence="3">
    <location>
        <position position="745"/>
    </location>
</feature>
<evidence type="ECO:0000313" key="4">
    <source>
        <dbReference type="Proteomes" id="UP001146120"/>
    </source>
</evidence>